<evidence type="ECO:0000313" key="2">
    <source>
        <dbReference type="EMBL" id="CAK9115298.1"/>
    </source>
</evidence>
<dbReference type="EMBL" id="CAXAMN010028139">
    <property type="protein sequence ID" value="CAK9115298.1"/>
    <property type="molecule type" value="Genomic_DNA"/>
</dbReference>
<organism evidence="2 3">
    <name type="scientific">Durusdinium trenchii</name>
    <dbReference type="NCBI Taxonomy" id="1381693"/>
    <lineage>
        <taxon>Eukaryota</taxon>
        <taxon>Sar</taxon>
        <taxon>Alveolata</taxon>
        <taxon>Dinophyceae</taxon>
        <taxon>Suessiales</taxon>
        <taxon>Symbiodiniaceae</taxon>
        <taxon>Durusdinium</taxon>
    </lineage>
</organism>
<feature type="compositionally biased region" description="Basic and acidic residues" evidence="1">
    <location>
        <begin position="119"/>
        <end position="145"/>
    </location>
</feature>
<feature type="compositionally biased region" description="Basic and acidic residues" evidence="1">
    <location>
        <begin position="219"/>
        <end position="240"/>
    </location>
</feature>
<feature type="region of interest" description="Disordered" evidence="1">
    <location>
        <begin position="485"/>
        <end position="517"/>
    </location>
</feature>
<evidence type="ECO:0000256" key="1">
    <source>
        <dbReference type="SAM" id="MobiDB-lite"/>
    </source>
</evidence>
<comment type="caution">
    <text evidence="2">The sequence shown here is derived from an EMBL/GenBank/DDBJ whole genome shotgun (WGS) entry which is preliminary data.</text>
</comment>
<feature type="compositionally biased region" description="Basic and acidic residues" evidence="1">
    <location>
        <begin position="1"/>
        <end position="10"/>
    </location>
</feature>
<evidence type="ECO:0000313" key="3">
    <source>
        <dbReference type="Proteomes" id="UP001642484"/>
    </source>
</evidence>
<feature type="compositionally biased region" description="Low complexity" evidence="1">
    <location>
        <begin position="11"/>
        <end position="22"/>
    </location>
</feature>
<name>A0ABP0SSF9_9DINO</name>
<feature type="compositionally biased region" description="Basic and acidic residues" evidence="1">
    <location>
        <begin position="23"/>
        <end position="45"/>
    </location>
</feature>
<feature type="compositionally biased region" description="Low complexity" evidence="1">
    <location>
        <begin position="241"/>
        <end position="252"/>
    </location>
</feature>
<sequence>MMEKQHRDFQLDAADQAQQLLDQRQELQKELENERERGRAEEQRLQTELAETNSALDAQKQEKQTIEGLLKETQLAKEELQSSSAAESRQAQADFAAKVAVMEKQHEDAQHEAAAAAAKLEEQRQELQKELEKERERGRAEEQRLQTELAETNSALEAERQEKQRIEGLLKETQLSKEELQSSSAAERQQAQVDFAAKVAAMEQQHEDTQREAAAAAAKFEEQHKELQKELENERERGRAEAQQLQTQLAETDSALEAEKQEKQRIEGLLKETQLAKEELQSSSAAESRQAEADFASKVAVMQQQHEDAQREAAAAAAKLEEQRQELQQELQKSSEKVQLQETNLKDAYTRQFELEIAIQTADEEKQELTSNVDSLTAERRAIELERDELQDSCEHTKKELNEVLQSHRAAEADLQRQLAELREESGFLETWHQTKVLELEQKIEKLNAENAEKVTILEKERKAVEEERDALQQHLDLTQQELDQAHEAQRATEAELTGLEHSPASMPRAWDLPQKSVPFRPGSNHWRRSAPLGWRFRRTALLC</sequence>
<reference evidence="2 3" key="1">
    <citation type="submission" date="2024-02" db="EMBL/GenBank/DDBJ databases">
        <authorList>
            <person name="Chen Y."/>
            <person name="Shah S."/>
            <person name="Dougan E. K."/>
            <person name="Thang M."/>
            <person name="Chan C."/>
        </authorList>
    </citation>
    <scope>NUCLEOTIDE SEQUENCE [LARGE SCALE GENOMIC DNA]</scope>
</reference>
<accession>A0ABP0SSF9</accession>
<feature type="compositionally biased region" description="Low complexity" evidence="1">
    <location>
        <begin position="181"/>
        <end position="192"/>
    </location>
</feature>
<dbReference type="Proteomes" id="UP001642484">
    <property type="component" value="Unassembled WGS sequence"/>
</dbReference>
<feature type="compositionally biased region" description="Basic and acidic residues" evidence="1">
    <location>
        <begin position="157"/>
        <end position="180"/>
    </location>
</feature>
<feature type="region of interest" description="Disordered" evidence="1">
    <location>
        <begin position="1"/>
        <end position="64"/>
    </location>
</feature>
<protein>
    <submittedName>
        <fullName evidence="2">Uncharacterized protein</fullName>
    </submittedName>
</protein>
<feature type="compositionally biased region" description="Basic and acidic residues" evidence="1">
    <location>
        <begin position="257"/>
        <end position="280"/>
    </location>
</feature>
<proteinExistence type="predicted"/>
<gene>
    <name evidence="2" type="ORF">CCMP2556_LOCUS53287</name>
</gene>
<feature type="compositionally biased region" description="Basic and acidic residues" evidence="1">
    <location>
        <begin position="101"/>
        <end position="111"/>
    </location>
</feature>
<feature type="compositionally biased region" description="Basic and acidic residues" evidence="1">
    <location>
        <begin position="485"/>
        <end position="494"/>
    </location>
</feature>
<feature type="region of interest" description="Disordered" evidence="1">
    <location>
        <begin position="99"/>
        <end position="328"/>
    </location>
</feature>
<keyword evidence="3" id="KW-1185">Reference proteome</keyword>